<keyword evidence="9" id="KW-1185">Reference proteome</keyword>
<dbReference type="InterPro" id="IPR048278">
    <property type="entry name" value="PFN"/>
</dbReference>
<dbReference type="SUPFAM" id="SSF55770">
    <property type="entry name" value="Profilin (actin-binding protein)"/>
    <property type="match status" value="1"/>
</dbReference>
<dbReference type="PANTHER" id="PTHR11604">
    <property type="entry name" value="PROFILIN"/>
    <property type="match status" value="1"/>
</dbReference>
<dbReference type="GO" id="GO:0005856">
    <property type="term" value="C:cytoskeleton"/>
    <property type="evidence" value="ECO:0007669"/>
    <property type="project" value="UniProtKB-SubCell"/>
</dbReference>
<comment type="similarity">
    <text evidence="2 7">Belongs to the profilin family.</text>
</comment>
<protein>
    <recommendedName>
        <fullName evidence="7">Profilin</fullName>
    </recommendedName>
</protein>
<evidence type="ECO:0000256" key="3">
    <source>
        <dbReference type="ARBA" id="ARBA00011583"/>
    </source>
</evidence>
<name>A0A2T7NBV0_POMCA</name>
<dbReference type="STRING" id="400727.A0A2T7NBV0"/>
<dbReference type="InterPro" id="IPR005455">
    <property type="entry name" value="PFN_euk"/>
</dbReference>
<dbReference type="Gene3D" id="3.30.450.30">
    <property type="entry name" value="Dynein light chain 2a, cytoplasmic"/>
    <property type="match status" value="1"/>
</dbReference>
<evidence type="ECO:0000256" key="7">
    <source>
        <dbReference type="RuleBase" id="RU003909"/>
    </source>
</evidence>
<sequence>MSWNGWAESVLKNGNQPTSDKAWITDQKGNLWGYCDKDGNQGQCPMSPEEFQAVTDLLQGKRNQADGLTIGGIHYIVLIADDDCIVCKKGASAGLTIAKAGQCIIFGQYDNSETTPGNNRLMVEKVRDMLKSNGY</sequence>
<evidence type="ECO:0000256" key="6">
    <source>
        <dbReference type="ARBA" id="ARBA00023212"/>
    </source>
</evidence>
<organism evidence="8 9">
    <name type="scientific">Pomacea canaliculata</name>
    <name type="common">Golden apple snail</name>
    <dbReference type="NCBI Taxonomy" id="400727"/>
    <lineage>
        <taxon>Eukaryota</taxon>
        <taxon>Metazoa</taxon>
        <taxon>Spiralia</taxon>
        <taxon>Lophotrochozoa</taxon>
        <taxon>Mollusca</taxon>
        <taxon>Gastropoda</taxon>
        <taxon>Caenogastropoda</taxon>
        <taxon>Architaenioglossa</taxon>
        <taxon>Ampullarioidea</taxon>
        <taxon>Ampullariidae</taxon>
        <taxon>Pomacea</taxon>
    </lineage>
</organism>
<evidence type="ECO:0000313" key="9">
    <source>
        <dbReference type="Proteomes" id="UP000245119"/>
    </source>
</evidence>
<evidence type="ECO:0000256" key="2">
    <source>
        <dbReference type="ARBA" id="ARBA00010058"/>
    </source>
</evidence>
<dbReference type="GO" id="GO:0005938">
    <property type="term" value="C:cell cortex"/>
    <property type="evidence" value="ECO:0007669"/>
    <property type="project" value="TreeGrafter"/>
</dbReference>
<dbReference type="InterPro" id="IPR036140">
    <property type="entry name" value="PFN_sf"/>
</dbReference>
<proteinExistence type="inferred from homology"/>
<keyword evidence="5 7" id="KW-0009">Actin-binding</keyword>
<comment type="caution">
    <text evidence="8">The sequence shown here is derived from an EMBL/GenBank/DDBJ whole genome shotgun (WGS) entry which is preliminary data.</text>
</comment>
<dbReference type="GO" id="GO:0003785">
    <property type="term" value="F:actin monomer binding"/>
    <property type="evidence" value="ECO:0007669"/>
    <property type="project" value="TreeGrafter"/>
</dbReference>
<evidence type="ECO:0000256" key="1">
    <source>
        <dbReference type="ARBA" id="ARBA00004245"/>
    </source>
</evidence>
<evidence type="ECO:0000256" key="4">
    <source>
        <dbReference type="ARBA" id="ARBA00022490"/>
    </source>
</evidence>
<dbReference type="PANTHER" id="PTHR11604:SF0">
    <property type="entry name" value="PROFILIN"/>
    <property type="match status" value="1"/>
</dbReference>
<accession>A0A2T7NBV0</accession>
<keyword evidence="6" id="KW-0206">Cytoskeleton</keyword>
<evidence type="ECO:0000313" key="8">
    <source>
        <dbReference type="EMBL" id="PVD18656.1"/>
    </source>
</evidence>
<dbReference type="SMART" id="SM00392">
    <property type="entry name" value="PROF"/>
    <property type="match status" value="1"/>
</dbReference>
<reference evidence="8 9" key="1">
    <citation type="submission" date="2018-04" db="EMBL/GenBank/DDBJ databases">
        <title>The genome of golden apple snail Pomacea canaliculata provides insight into stress tolerance and invasive adaptation.</title>
        <authorList>
            <person name="Liu C."/>
            <person name="Liu B."/>
            <person name="Ren Y."/>
            <person name="Zhang Y."/>
            <person name="Wang H."/>
            <person name="Li S."/>
            <person name="Jiang F."/>
            <person name="Yin L."/>
            <person name="Zhang G."/>
            <person name="Qian W."/>
            <person name="Fan W."/>
        </authorList>
    </citation>
    <scope>NUCLEOTIDE SEQUENCE [LARGE SCALE GENOMIC DNA]</scope>
    <source>
        <strain evidence="8">SZHN2017</strain>
        <tissue evidence="8">Muscle</tissue>
    </source>
</reference>
<comment type="subunit">
    <text evidence="3">Occurs in many kinds of cells as a complex with monomeric actin in a 1:1 ratio.</text>
</comment>
<comment type="subcellular location">
    <subcellularLocation>
        <location evidence="1">Cytoplasm</location>
        <location evidence="1">Cytoskeleton</location>
    </subcellularLocation>
</comment>
<dbReference type="Proteomes" id="UP000245119">
    <property type="component" value="Linkage Group LG14"/>
</dbReference>
<dbReference type="EMBL" id="PZQS01000014">
    <property type="protein sequence ID" value="PVD18656.1"/>
    <property type="molecule type" value="Genomic_DNA"/>
</dbReference>
<keyword evidence="4" id="KW-0963">Cytoplasm</keyword>
<gene>
    <name evidence="8" type="ORF">C0Q70_21206</name>
</gene>
<dbReference type="Pfam" id="PF00235">
    <property type="entry name" value="Profilin"/>
    <property type="match status" value="1"/>
</dbReference>
<dbReference type="AlphaFoldDB" id="A0A2T7NBV0"/>
<dbReference type="OrthoDB" id="421374at2759"/>
<evidence type="ECO:0000256" key="5">
    <source>
        <dbReference type="ARBA" id="ARBA00023203"/>
    </source>
</evidence>